<protein>
    <submittedName>
        <fullName evidence="1">Uncharacterized protein</fullName>
    </submittedName>
</protein>
<dbReference type="AlphaFoldDB" id="A0AA38GE13"/>
<proteinExistence type="predicted"/>
<name>A0AA38GE13_TAXCH</name>
<comment type="caution">
    <text evidence="1">The sequence shown here is derived from an EMBL/GenBank/DDBJ whole genome shotgun (WGS) entry which is preliminary data.</text>
</comment>
<keyword evidence="2" id="KW-1185">Reference proteome</keyword>
<dbReference type="Proteomes" id="UP000824469">
    <property type="component" value="Unassembled WGS sequence"/>
</dbReference>
<evidence type="ECO:0000313" key="1">
    <source>
        <dbReference type="EMBL" id="KAH9321897.1"/>
    </source>
</evidence>
<sequence length="83" mass="9599">MQAKTEDPEISLEILIQATSLQDKHEAGMEALTIGAKVGHIEIKKYEKYDTTLELMIDGCNNEMKIFSFPFEDEDYFHDEKIE</sequence>
<organism evidence="1 2">
    <name type="scientific">Taxus chinensis</name>
    <name type="common">Chinese yew</name>
    <name type="synonym">Taxus wallichiana var. chinensis</name>
    <dbReference type="NCBI Taxonomy" id="29808"/>
    <lineage>
        <taxon>Eukaryota</taxon>
        <taxon>Viridiplantae</taxon>
        <taxon>Streptophyta</taxon>
        <taxon>Embryophyta</taxon>
        <taxon>Tracheophyta</taxon>
        <taxon>Spermatophyta</taxon>
        <taxon>Pinopsida</taxon>
        <taxon>Pinidae</taxon>
        <taxon>Conifers II</taxon>
        <taxon>Cupressales</taxon>
        <taxon>Taxaceae</taxon>
        <taxon>Taxus</taxon>
    </lineage>
</organism>
<dbReference type="EMBL" id="JAHRHJ020000003">
    <property type="protein sequence ID" value="KAH9321897.1"/>
    <property type="molecule type" value="Genomic_DNA"/>
</dbReference>
<evidence type="ECO:0000313" key="2">
    <source>
        <dbReference type="Proteomes" id="UP000824469"/>
    </source>
</evidence>
<feature type="non-terminal residue" evidence="1">
    <location>
        <position position="83"/>
    </location>
</feature>
<accession>A0AA38GE13</accession>
<gene>
    <name evidence="1" type="ORF">KI387_016536</name>
</gene>
<reference evidence="1 2" key="1">
    <citation type="journal article" date="2021" name="Nat. Plants">
        <title>The Taxus genome provides insights into paclitaxel biosynthesis.</title>
        <authorList>
            <person name="Xiong X."/>
            <person name="Gou J."/>
            <person name="Liao Q."/>
            <person name="Li Y."/>
            <person name="Zhou Q."/>
            <person name="Bi G."/>
            <person name="Li C."/>
            <person name="Du R."/>
            <person name="Wang X."/>
            <person name="Sun T."/>
            <person name="Guo L."/>
            <person name="Liang H."/>
            <person name="Lu P."/>
            <person name="Wu Y."/>
            <person name="Zhang Z."/>
            <person name="Ro D.K."/>
            <person name="Shang Y."/>
            <person name="Huang S."/>
            <person name="Yan J."/>
        </authorList>
    </citation>
    <scope>NUCLEOTIDE SEQUENCE [LARGE SCALE GENOMIC DNA]</scope>
    <source>
        <strain evidence="1">Ta-2019</strain>
    </source>
</reference>